<keyword evidence="1" id="KW-1133">Transmembrane helix</keyword>
<dbReference type="InterPro" id="IPR010787">
    <property type="entry name" value="DUF1385"/>
</dbReference>
<dbReference type="STRING" id="624147.SAMN04487970_103310"/>
<reference evidence="3" key="1">
    <citation type="submission" date="2016-10" db="EMBL/GenBank/DDBJ databases">
        <authorList>
            <person name="Varghese N."/>
            <person name="Submissions S."/>
        </authorList>
    </citation>
    <scope>NUCLEOTIDE SEQUENCE [LARGE SCALE GENOMIC DNA]</scope>
    <source>
        <strain evidence="3">CGMCC 1.8946</strain>
    </source>
</reference>
<gene>
    <name evidence="2" type="ORF">SAMN04487970_103310</name>
</gene>
<feature type="transmembrane region" description="Helical" evidence="1">
    <location>
        <begin position="206"/>
        <end position="226"/>
    </location>
</feature>
<feature type="transmembrane region" description="Helical" evidence="1">
    <location>
        <begin position="104"/>
        <end position="125"/>
    </location>
</feature>
<evidence type="ECO:0000313" key="3">
    <source>
        <dbReference type="Proteomes" id="UP000198601"/>
    </source>
</evidence>
<protein>
    <submittedName>
        <fullName evidence="2">Uncharacterized conserved protein YqhQ</fullName>
    </submittedName>
</protein>
<keyword evidence="1" id="KW-0472">Membrane</keyword>
<dbReference type="EMBL" id="FMTT01000033">
    <property type="protein sequence ID" value="SCW71420.1"/>
    <property type="molecule type" value="Genomic_DNA"/>
</dbReference>
<dbReference type="Proteomes" id="UP000198601">
    <property type="component" value="Unassembled WGS sequence"/>
</dbReference>
<evidence type="ECO:0000256" key="1">
    <source>
        <dbReference type="SAM" id="Phobius"/>
    </source>
</evidence>
<evidence type="ECO:0000313" key="2">
    <source>
        <dbReference type="EMBL" id="SCW71420.1"/>
    </source>
</evidence>
<dbReference type="Pfam" id="PF07136">
    <property type="entry name" value="DUF1385"/>
    <property type="match status" value="1"/>
</dbReference>
<dbReference type="PANTHER" id="PTHR42867">
    <property type="entry name" value="MEMBRANE PROTEIN-RELATED"/>
    <property type="match status" value="1"/>
</dbReference>
<feature type="transmembrane region" description="Helical" evidence="1">
    <location>
        <begin position="145"/>
        <end position="165"/>
    </location>
</feature>
<feature type="transmembrane region" description="Helical" evidence="1">
    <location>
        <begin position="238"/>
        <end position="256"/>
    </location>
</feature>
<proteinExistence type="predicted"/>
<sequence length="308" mass="34704">MSEKNQPNAVYGGQAVIEGVMFAGQKVNVTAVRRKDNTIHYLEVPRKEIGWVQALKKIPLIRGIVGIVEASAKGAQHLNFSAEVFAEEEGVVKEEKKESLTGKISMILGVAVVGILSFLFGKFVFTLVPPTIEQMLFGSLFQNQIGHNLIEGLIKIILLVGYIYFISLTPMIKRLFQYHGAEHKVISAYEAGLELTVQNVQKFSTLHYRCGSSFIVFTVLVGVVIYSFFQYDSFLERIIQRIVLLPLVIGVSYEVLRFTNSLRDIPVLRFLGYPGLWLQLLTTKEPDDSQVEVSIASFNRMRELDRQI</sequence>
<organism evidence="2 3">
    <name type="scientific">Paenibacillus tianmuensis</name>
    <dbReference type="NCBI Taxonomy" id="624147"/>
    <lineage>
        <taxon>Bacteria</taxon>
        <taxon>Bacillati</taxon>
        <taxon>Bacillota</taxon>
        <taxon>Bacilli</taxon>
        <taxon>Bacillales</taxon>
        <taxon>Paenibacillaceae</taxon>
        <taxon>Paenibacillus</taxon>
    </lineage>
</organism>
<name>A0A1G4SQH0_9BACL</name>
<dbReference type="PANTHER" id="PTHR42867:SF1">
    <property type="entry name" value="MEMBRANE PROTEIN-RELATED"/>
    <property type="match status" value="1"/>
</dbReference>
<keyword evidence="1" id="KW-0812">Transmembrane</keyword>
<dbReference type="OrthoDB" id="9784805at2"/>
<dbReference type="RefSeq" id="WP_090674446.1">
    <property type="nucleotide sequence ID" value="NZ_FMTT01000033.1"/>
</dbReference>
<keyword evidence="3" id="KW-1185">Reference proteome</keyword>
<dbReference type="AlphaFoldDB" id="A0A1G4SQH0"/>
<accession>A0A1G4SQH0</accession>